<reference evidence="2 3" key="1">
    <citation type="submission" date="2018-01" db="EMBL/GenBank/DDBJ databases">
        <title>G. obscuriglobus.</title>
        <authorList>
            <person name="Franke J."/>
            <person name="Blomberg W."/>
            <person name="Selmecki A."/>
        </authorList>
    </citation>
    <scope>NUCLEOTIDE SEQUENCE [LARGE SCALE GENOMIC DNA]</scope>
    <source>
        <strain evidence="2 3">DSM 5831</strain>
    </source>
</reference>
<dbReference type="InterPro" id="IPR011474">
    <property type="entry name" value="DUF1580"/>
</dbReference>
<dbReference type="AlphaFoldDB" id="A0A2Z3HCW9"/>
<dbReference type="EMBL" id="CP025958">
    <property type="protein sequence ID" value="AWM39110.1"/>
    <property type="molecule type" value="Genomic_DNA"/>
</dbReference>
<dbReference type="RefSeq" id="WP_010036484.1">
    <property type="nucleotide sequence ID" value="NZ_CP025958.1"/>
</dbReference>
<evidence type="ECO:0000313" key="2">
    <source>
        <dbReference type="EMBL" id="AWM39110.1"/>
    </source>
</evidence>
<feature type="region of interest" description="Disordered" evidence="1">
    <location>
        <begin position="69"/>
        <end position="110"/>
    </location>
</feature>
<accession>A0A2Z3HCW9</accession>
<sequence>MLGDEVLISLAQAAAKFPGHRGAARLHPATLTRWILNGVRARDGRRVKLEAVRAGTRWLTSEPALRRFSDALGGSDGSHATAPAPCGPRSPTARQKASARAADELRAIGA</sequence>
<feature type="compositionally biased region" description="Basic and acidic residues" evidence="1">
    <location>
        <begin position="101"/>
        <end position="110"/>
    </location>
</feature>
<keyword evidence="3" id="KW-1185">Reference proteome</keyword>
<gene>
    <name evidence="2" type="ORF">C1280_20395</name>
</gene>
<dbReference type="Pfam" id="PF07618">
    <property type="entry name" value="DUF1580"/>
    <property type="match status" value="1"/>
</dbReference>
<evidence type="ECO:0000256" key="1">
    <source>
        <dbReference type="SAM" id="MobiDB-lite"/>
    </source>
</evidence>
<dbReference type="KEGG" id="gog:C1280_20395"/>
<organism evidence="2 3">
    <name type="scientific">Gemmata obscuriglobus</name>
    <dbReference type="NCBI Taxonomy" id="114"/>
    <lineage>
        <taxon>Bacteria</taxon>
        <taxon>Pseudomonadati</taxon>
        <taxon>Planctomycetota</taxon>
        <taxon>Planctomycetia</taxon>
        <taxon>Gemmatales</taxon>
        <taxon>Gemmataceae</taxon>
        <taxon>Gemmata</taxon>
    </lineage>
</organism>
<dbReference type="Proteomes" id="UP000245802">
    <property type="component" value="Chromosome"/>
</dbReference>
<proteinExistence type="predicted"/>
<name>A0A2Z3HCW9_9BACT</name>
<evidence type="ECO:0000313" key="3">
    <source>
        <dbReference type="Proteomes" id="UP000245802"/>
    </source>
</evidence>
<protein>
    <submittedName>
        <fullName evidence="2">DUF1580 domain-containing protein</fullName>
    </submittedName>
</protein>
<dbReference type="OrthoDB" id="7729387at2"/>